<keyword evidence="11" id="KW-1185">Reference proteome</keyword>
<dbReference type="Gene3D" id="3.10.290.10">
    <property type="entry name" value="RNA-binding S4 domain"/>
    <property type="match status" value="1"/>
</dbReference>
<dbReference type="InterPro" id="IPR013843">
    <property type="entry name" value="Ribosomal_eS4_N"/>
</dbReference>
<dbReference type="CDD" id="cd00165">
    <property type="entry name" value="S4"/>
    <property type="match status" value="1"/>
</dbReference>
<dbReference type="InterPro" id="IPR018199">
    <property type="entry name" value="Ribosomal_eS4_N_CS"/>
</dbReference>
<dbReference type="FunFam" id="2.30.30.30:FF:000005">
    <property type="entry name" value="40S ribosomal protein S4"/>
    <property type="match status" value="1"/>
</dbReference>
<dbReference type="PANTHER" id="PTHR11581">
    <property type="entry name" value="30S/40S RIBOSOMAL PROTEIN S4"/>
    <property type="match status" value="1"/>
</dbReference>
<dbReference type="InterPro" id="IPR032277">
    <property type="entry name" value="Ribosomal_eS4_C"/>
</dbReference>
<gene>
    <name evidence="10" type="ORF">LTRI10_LOCUS35239</name>
</gene>
<feature type="domain" description="KOW" evidence="9">
    <location>
        <begin position="442"/>
        <end position="469"/>
    </location>
</feature>
<dbReference type="Gene3D" id="2.40.50.740">
    <property type="match status" value="1"/>
</dbReference>
<evidence type="ECO:0000256" key="3">
    <source>
        <dbReference type="ARBA" id="ARBA00022884"/>
    </source>
</evidence>
<evidence type="ECO:0000256" key="6">
    <source>
        <dbReference type="PROSITE-ProRule" id="PRU00182"/>
    </source>
</evidence>
<dbReference type="FunFam" id="2.40.50.740:FF:000001">
    <property type="entry name" value="40S ribosomal protein S4"/>
    <property type="match status" value="1"/>
</dbReference>
<feature type="domain" description="RNA-binding S4" evidence="8">
    <location>
        <begin position="310"/>
        <end position="374"/>
    </location>
</feature>
<dbReference type="InterPro" id="IPR036986">
    <property type="entry name" value="S4_RNA-bd_sf"/>
</dbReference>
<dbReference type="Gene3D" id="2.30.30.30">
    <property type="match status" value="1"/>
</dbReference>
<dbReference type="Pfam" id="PF00900">
    <property type="entry name" value="Ribosomal_S4e"/>
    <property type="match status" value="1"/>
</dbReference>
<keyword evidence="3 6" id="KW-0694">RNA-binding</keyword>
<feature type="region of interest" description="Disordered" evidence="7">
    <location>
        <begin position="95"/>
        <end position="114"/>
    </location>
</feature>
<dbReference type="HAMAP" id="MF_00485">
    <property type="entry name" value="Ribosomal_eS4"/>
    <property type="match status" value="1"/>
</dbReference>
<evidence type="ECO:0008006" key="12">
    <source>
        <dbReference type="Google" id="ProtNLM"/>
    </source>
</evidence>
<dbReference type="GO" id="GO:0022627">
    <property type="term" value="C:cytosolic small ribosomal subunit"/>
    <property type="evidence" value="ECO:0007669"/>
    <property type="project" value="TreeGrafter"/>
</dbReference>
<dbReference type="InterPro" id="IPR038237">
    <property type="entry name" value="Ribosomal_eS4_central_sf"/>
</dbReference>
<dbReference type="PROSITE" id="PS00528">
    <property type="entry name" value="RIBOSOMAL_S4E"/>
    <property type="match status" value="1"/>
</dbReference>
<evidence type="ECO:0000256" key="4">
    <source>
        <dbReference type="ARBA" id="ARBA00022980"/>
    </source>
</evidence>
<accession>A0AAV2F9V4</accession>
<protein>
    <recommendedName>
        <fullName evidence="12">KOW domain-containing protein</fullName>
    </recommendedName>
</protein>
<dbReference type="GO" id="GO:0003735">
    <property type="term" value="F:structural constituent of ribosome"/>
    <property type="evidence" value="ECO:0007669"/>
    <property type="project" value="InterPro"/>
</dbReference>
<dbReference type="Pfam" id="PF16121">
    <property type="entry name" value="40S_S4_C"/>
    <property type="match status" value="1"/>
</dbReference>
<dbReference type="Pfam" id="PF08071">
    <property type="entry name" value="RS4NT"/>
    <property type="match status" value="1"/>
</dbReference>
<organism evidence="10 11">
    <name type="scientific">Linum trigynum</name>
    <dbReference type="NCBI Taxonomy" id="586398"/>
    <lineage>
        <taxon>Eukaryota</taxon>
        <taxon>Viridiplantae</taxon>
        <taxon>Streptophyta</taxon>
        <taxon>Embryophyta</taxon>
        <taxon>Tracheophyta</taxon>
        <taxon>Spermatophyta</taxon>
        <taxon>Magnoliopsida</taxon>
        <taxon>eudicotyledons</taxon>
        <taxon>Gunneridae</taxon>
        <taxon>Pentapetalae</taxon>
        <taxon>rosids</taxon>
        <taxon>fabids</taxon>
        <taxon>Malpighiales</taxon>
        <taxon>Linaceae</taxon>
        <taxon>Linum</taxon>
    </lineage>
</organism>
<name>A0AAV2F9V4_9ROSI</name>
<proteinExistence type="inferred from homology"/>
<evidence type="ECO:0000256" key="7">
    <source>
        <dbReference type="SAM" id="MobiDB-lite"/>
    </source>
</evidence>
<feature type="compositionally biased region" description="Basic and acidic residues" evidence="7">
    <location>
        <begin position="95"/>
        <end position="110"/>
    </location>
</feature>
<reference evidence="10 11" key="1">
    <citation type="submission" date="2024-04" db="EMBL/GenBank/DDBJ databases">
        <authorList>
            <person name="Fracassetti M."/>
        </authorList>
    </citation>
    <scope>NUCLEOTIDE SEQUENCE [LARGE SCALE GENOMIC DNA]</scope>
</reference>
<dbReference type="PANTHER" id="PTHR11581:SF0">
    <property type="entry name" value="SMALL RIBOSOMAL SUBUNIT PROTEIN ES4"/>
    <property type="match status" value="1"/>
</dbReference>
<dbReference type="InterPro" id="IPR014722">
    <property type="entry name" value="Rib_uL2_dom2"/>
</dbReference>
<sequence length="531" mass="59619">MTATGSPADSAPAGEAKPPDLTAGTRRPSEETSSPDGKKEREAQHPKKRRALDLSDEAINMEEVIVEDCTEEELNAVKASSSAAQSTIPIVIDEPKTQAEPAKTSDEGTKETPIPVTQSVWGNEKKKTFSEIVQDTAWYVEDSDGEDVMEAIREDDEDYSVPMNDDPKCPTIPFTVAEVRKYRREWRSALMVKVLGRTYPYPVVAKRLQALWARTGPIQITNRTHVLAVGKPRLKISFDCSWSQESESKPPTLILRHRQQPSSCLTSNMARGLKKHLKRLNAPKHWMLDKLGGAFAPKPSSGPHKSRECLPLVLILRNRLKYALTYREVIAILMQRHVMVDHKVRTDKKFPAGFMDVVSIPKTNENFRLLYDTKGRFRLHSIRDEESKFKLCKVRTIQFGQKGIPYLNTFDGRTIRYPDPLIKPNDTIKLDLESSKIADFIKFDVGNVVMVTGGRNRGRVGVIKNREKHKGSFETVHIQDSMGHEFATRLGNVFTIGKGTKPWVSLPKGKGIKLSIIEEARKRTAAAQSAA</sequence>
<dbReference type="EMBL" id="OZ034819">
    <property type="protein sequence ID" value="CAL1394757.1"/>
    <property type="molecule type" value="Genomic_DNA"/>
</dbReference>
<dbReference type="Proteomes" id="UP001497516">
    <property type="component" value="Chromosome 6"/>
</dbReference>
<evidence type="ECO:0000313" key="10">
    <source>
        <dbReference type="EMBL" id="CAL1394757.1"/>
    </source>
</evidence>
<evidence type="ECO:0000256" key="5">
    <source>
        <dbReference type="ARBA" id="ARBA00023274"/>
    </source>
</evidence>
<dbReference type="InterPro" id="IPR002942">
    <property type="entry name" value="S4_RNA-bd"/>
</dbReference>
<dbReference type="PROSITE" id="PS50889">
    <property type="entry name" value="S4"/>
    <property type="match status" value="1"/>
</dbReference>
<dbReference type="GO" id="GO:0019843">
    <property type="term" value="F:rRNA binding"/>
    <property type="evidence" value="ECO:0007669"/>
    <property type="project" value="UniProtKB-KW"/>
</dbReference>
<dbReference type="InterPro" id="IPR000876">
    <property type="entry name" value="Ribosomal_eS4"/>
</dbReference>
<comment type="similarity">
    <text evidence="1">Belongs to the eukaryotic ribosomal protein eS4 family.</text>
</comment>
<evidence type="ECO:0000259" key="8">
    <source>
        <dbReference type="SMART" id="SM00363"/>
    </source>
</evidence>
<dbReference type="InterPro" id="IPR005824">
    <property type="entry name" value="KOW"/>
</dbReference>
<dbReference type="InterPro" id="IPR013845">
    <property type="entry name" value="Ribosomal_eS4_central_region"/>
</dbReference>
<dbReference type="SMART" id="SM00739">
    <property type="entry name" value="KOW"/>
    <property type="match status" value="1"/>
</dbReference>
<evidence type="ECO:0000259" key="9">
    <source>
        <dbReference type="SMART" id="SM00739"/>
    </source>
</evidence>
<dbReference type="FunFam" id="3.10.290.10:FF:000002">
    <property type="entry name" value="40S ribosomal protein S4"/>
    <property type="match status" value="1"/>
</dbReference>
<feature type="compositionally biased region" description="Basic and acidic residues" evidence="7">
    <location>
        <begin position="36"/>
        <end position="45"/>
    </location>
</feature>
<dbReference type="GO" id="GO:0006412">
    <property type="term" value="P:translation"/>
    <property type="evidence" value="ECO:0007669"/>
    <property type="project" value="InterPro"/>
</dbReference>
<feature type="region of interest" description="Disordered" evidence="7">
    <location>
        <begin position="1"/>
        <end position="58"/>
    </location>
</feature>
<evidence type="ECO:0000256" key="2">
    <source>
        <dbReference type="ARBA" id="ARBA00022730"/>
    </source>
</evidence>
<keyword evidence="4" id="KW-0689">Ribosomal protein</keyword>
<evidence type="ECO:0000313" key="11">
    <source>
        <dbReference type="Proteomes" id="UP001497516"/>
    </source>
</evidence>
<dbReference type="AlphaFoldDB" id="A0AAV2F9V4"/>
<keyword evidence="2 6" id="KW-0699">rRNA-binding</keyword>
<evidence type="ECO:0000256" key="1">
    <source>
        <dbReference type="ARBA" id="ARBA00007500"/>
    </source>
</evidence>
<dbReference type="InterPro" id="IPR041982">
    <property type="entry name" value="Ribosomal_eS4_KOW"/>
</dbReference>
<dbReference type="Pfam" id="PF00467">
    <property type="entry name" value="KOW"/>
    <property type="match status" value="1"/>
</dbReference>
<dbReference type="CDD" id="cd06087">
    <property type="entry name" value="KOW_RPS4"/>
    <property type="match status" value="1"/>
</dbReference>
<keyword evidence="5" id="KW-0687">Ribonucleoprotein</keyword>
<dbReference type="Pfam" id="PF01479">
    <property type="entry name" value="S4"/>
    <property type="match status" value="1"/>
</dbReference>
<dbReference type="SMART" id="SM00363">
    <property type="entry name" value="S4"/>
    <property type="match status" value="1"/>
</dbReference>